<accession>A0AAD5YDV8</accession>
<dbReference type="PANTHER" id="PTHR34776">
    <property type="entry name" value="F17F16.3 PROTEIN"/>
    <property type="match status" value="1"/>
</dbReference>
<keyword evidence="3" id="KW-1185">Reference proteome</keyword>
<feature type="compositionally biased region" description="Basic and acidic residues" evidence="1">
    <location>
        <begin position="1"/>
        <end position="49"/>
    </location>
</feature>
<dbReference type="Proteomes" id="UP001212997">
    <property type="component" value="Unassembled WGS sequence"/>
</dbReference>
<protein>
    <submittedName>
        <fullName evidence="2">Uncharacterized protein</fullName>
    </submittedName>
</protein>
<dbReference type="PANTHER" id="PTHR34776:SF1">
    <property type="entry name" value="F17F16.3 PROTEIN"/>
    <property type="match status" value="1"/>
</dbReference>
<evidence type="ECO:0000256" key="1">
    <source>
        <dbReference type="SAM" id="MobiDB-lite"/>
    </source>
</evidence>
<sequence length="413" mass="45151">MVETRHQTENNHPHEDKKPESSAVVEEKQKESGESLKESPRAGSKREASEGTGSKEAGNEEPPAKKFKPDEGSEDESVKHTYQTGTIERGHIYFLYRPKVELEEAHNLDDVQRFQILLVPRPPEFAQPPENQNEKTEVTEEGELKLLSPGADAVPAAETTNVSKKPFRLIAVGKKCLPDPEAGGGGKGGGRKQIFWATITTVGDDLHKLEEGLGSKTYETKTRGTRHQGPARLAGRGAYAIVNADAEVPSERETHLGYHLSHPTPAEFGEVQKVLGIHTASSFVMQVKNPLAPNTGGVRVGLPKSRRVDYPEHIMKEVFGSGETSKGQRRQSFGLRFAGVERTEMLDYEGVELLFIAARSGEEGLDTSLGEGRGGALKEVEEKEGSFSIQTVLKELAMDSAKIPAEALKGEWI</sequence>
<dbReference type="AlphaFoldDB" id="A0AAD5YDV8"/>
<reference evidence="2" key="1">
    <citation type="submission" date="2022-07" db="EMBL/GenBank/DDBJ databases">
        <title>Genome Sequence of Physisporinus lineatus.</title>
        <authorList>
            <person name="Buettner E."/>
        </authorList>
    </citation>
    <scope>NUCLEOTIDE SEQUENCE</scope>
    <source>
        <strain evidence="2">VT162</strain>
    </source>
</reference>
<dbReference type="EMBL" id="JANAWD010000668">
    <property type="protein sequence ID" value="KAJ3476777.1"/>
    <property type="molecule type" value="Genomic_DNA"/>
</dbReference>
<evidence type="ECO:0000313" key="3">
    <source>
        <dbReference type="Proteomes" id="UP001212997"/>
    </source>
</evidence>
<feature type="region of interest" description="Disordered" evidence="1">
    <location>
        <begin position="1"/>
        <end position="83"/>
    </location>
</feature>
<proteinExistence type="predicted"/>
<evidence type="ECO:0000313" key="2">
    <source>
        <dbReference type="EMBL" id="KAJ3476777.1"/>
    </source>
</evidence>
<comment type="caution">
    <text evidence="2">The sequence shown here is derived from an EMBL/GenBank/DDBJ whole genome shotgun (WGS) entry which is preliminary data.</text>
</comment>
<name>A0AAD5YDV8_9APHY</name>
<organism evidence="2 3">
    <name type="scientific">Meripilus lineatus</name>
    <dbReference type="NCBI Taxonomy" id="2056292"/>
    <lineage>
        <taxon>Eukaryota</taxon>
        <taxon>Fungi</taxon>
        <taxon>Dikarya</taxon>
        <taxon>Basidiomycota</taxon>
        <taxon>Agaricomycotina</taxon>
        <taxon>Agaricomycetes</taxon>
        <taxon>Polyporales</taxon>
        <taxon>Meripilaceae</taxon>
        <taxon>Meripilus</taxon>
    </lineage>
</organism>
<gene>
    <name evidence="2" type="ORF">NLI96_g10920</name>
</gene>
<feature type="compositionally biased region" description="Basic and acidic residues" evidence="1">
    <location>
        <begin position="62"/>
        <end position="79"/>
    </location>
</feature>